<dbReference type="SUPFAM" id="SSF81383">
    <property type="entry name" value="F-box domain"/>
    <property type="match status" value="1"/>
</dbReference>
<dbReference type="SUPFAM" id="SSF50978">
    <property type="entry name" value="WD40 repeat-like"/>
    <property type="match status" value="1"/>
</dbReference>
<dbReference type="InterPro" id="IPR036322">
    <property type="entry name" value="WD40_repeat_dom_sf"/>
</dbReference>
<evidence type="ECO:0000313" key="3">
    <source>
        <dbReference type="Proteomes" id="UP000245119"/>
    </source>
</evidence>
<dbReference type="EMBL" id="PZQS01000003">
    <property type="protein sequence ID" value="PVD34293.1"/>
    <property type="molecule type" value="Genomic_DNA"/>
</dbReference>
<dbReference type="Proteomes" id="UP000245119">
    <property type="component" value="Linkage Group LG3"/>
</dbReference>
<dbReference type="AlphaFoldDB" id="A0A2T7PLI5"/>
<gene>
    <name evidence="2" type="ORF">C0Q70_05562</name>
</gene>
<dbReference type="STRING" id="400727.A0A2T7PLI5"/>
<evidence type="ECO:0000259" key="1">
    <source>
        <dbReference type="PROSITE" id="PS50181"/>
    </source>
</evidence>
<dbReference type="CDD" id="cd09917">
    <property type="entry name" value="F-box_SF"/>
    <property type="match status" value="1"/>
</dbReference>
<dbReference type="InterPro" id="IPR001810">
    <property type="entry name" value="F-box_dom"/>
</dbReference>
<keyword evidence="3" id="KW-1185">Reference proteome</keyword>
<dbReference type="InterPro" id="IPR015943">
    <property type="entry name" value="WD40/YVTN_repeat-like_dom_sf"/>
</dbReference>
<reference evidence="2 3" key="1">
    <citation type="submission" date="2018-04" db="EMBL/GenBank/DDBJ databases">
        <title>The genome of golden apple snail Pomacea canaliculata provides insight into stress tolerance and invasive adaptation.</title>
        <authorList>
            <person name="Liu C."/>
            <person name="Liu B."/>
            <person name="Ren Y."/>
            <person name="Zhang Y."/>
            <person name="Wang H."/>
            <person name="Li S."/>
            <person name="Jiang F."/>
            <person name="Yin L."/>
            <person name="Zhang G."/>
            <person name="Qian W."/>
            <person name="Fan W."/>
        </authorList>
    </citation>
    <scope>NUCLEOTIDE SEQUENCE [LARGE SCALE GENOMIC DNA]</scope>
    <source>
        <strain evidence="2">SZHN2017</strain>
        <tissue evidence="2">Muscle</tissue>
    </source>
</reference>
<dbReference type="Pfam" id="PF12937">
    <property type="entry name" value="F-box-like"/>
    <property type="match status" value="1"/>
</dbReference>
<accession>A0A2T7PLI5</accession>
<sequence>MDTLPSELLCNILSNLDGRSLLAAASVCCKWQTVIQTISANSNIWFVCCLREININTLVALTGRTELVISNGIYKTKQAKDEWQYWKNIYLQYYRYTILVINAYQQDPTDLEFRLLPLHSHSVSDVGLVRPGGSGNHENRILIITVDLAGYVNLCSFDGVPKAQLRVSSKHIKGVSTFGKYFTVGMHASMVPGVQVFKVEWQGVHLKIDIIMRLSGLLYSDINAVVLSHDKLAAGDQQGVLYLWNLPSLVGSDQNPSTVKMEDPCVRNPIQCLQMEASVSQIVACQDSYVILLSNRTLIVLRPDGKLLRISVDALGSSAGVQAEPICIATNGPVLGVGCQHGIVLLFNTHEDKWWTNLRGSLMYTLRTHVNHVVSLAITYNGARTIVIAGGNHAEVYCW</sequence>
<dbReference type="Gene3D" id="2.130.10.10">
    <property type="entry name" value="YVTN repeat-like/Quinoprotein amine dehydrogenase"/>
    <property type="match status" value="1"/>
</dbReference>
<protein>
    <recommendedName>
        <fullName evidence="1">F-box domain-containing protein</fullName>
    </recommendedName>
</protein>
<comment type="caution">
    <text evidence="2">The sequence shown here is derived from an EMBL/GenBank/DDBJ whole genome shotgun (WGS) entry which is preliminary data.</text>
</comment>
<feature type="domain" description="F-box" evidence="1">
    <location>
        <begin position="1"/>
        <end position="45"/>
    </location>
</feature>
<name>A0A2T7PLI5_POMCA</name>
<dbReference type="OrthoDB" id="2095648at2759"/>
<dbReference type="InterPro" id="IPR036047">
    <property type="entry name" value="F-box-like_dom_sf"/>
</dbReference>
<dbReference type="PROSITE" id="PS50181">
    <property type="entry name" value="FBOX"/>
    <property type="match status" value="1"/>
</dbReference>
<dbReference type="SMART" id="SM00256">
    <property type="entry name" value="FBOX"/>
    <property type="match status" value="1"/>
</dbReference>
<organism evidence="2 3">
    <name type="scientific">Pomacea canaliculata</name>
    <name type="common">Golden apple snail</name>
    <dbReference type="NCBI Taxonomy" id="400727"/>
    <lineage>
        <taxon>Eukaryota</taxon>
        <taxon>Metazoa</taxon>
        <taxon>Spiralia</taxon>
        <taxon>Lophotrochozoa</taxon>
        <taxon>Mollusca</taxon>
        <taxon>Gastropoda</taxon>
        <taxon>Caenogastropoda</taxon>
        <taxon>Architaenioglossa</taxon>
        <taxon>Ampullarioidea</taxon>
        <taxon>Ampullariidae</taxon>
        <taxon>Pomacea</taxon>
    </lineage>
</organism>
<proteinExistence type="predicted"/>
<evidence type="ECO:0000313" key="2">
    <source>
        <dbReference type="EMBL" id="PVD34293.1"/>
    </source>
</evidence>
<dbReference type="Gene3D" id="1.20.1280.50">
    <property type="match status" value="1"/>
</dbReference>